<comment type="pathway">
    <text evidence="2">Cofactor biosynthesis; molybdopterin biosynthesis.</text>
</comment>
<name>A0ABD0JMQ2_9CAEN</name>
<evidence type="ECO:0000256" key="10">
    <source>
        <dbReference type="SAM" id="MobiDB-lite"/>
    </source>
</evidence>
<keyword evidence="6" id="KW-0808">Transferase</keyword>
<dbReference type="EMBL" id="JACVVK020000381">
    <property type="protein sequence ID" value="KAK7476226.1"/>
    <property type="molecule type" value="Genomic_DNA"/>
</dbReference>
<proteinExistence type="inferred from homology"/>
<dbReference type="PANTHER" id="PTHR43764">
    <property type="entry name" value="MOLYBDENUM COFACTOR BIOSYNTHESIS"/>
    <property type="match status" value="1"/>
</dbReference>
<evidence type="ECO:0000256" key="9">
    <source>
        <dbReference type="ARBA" id="ARBA00023150"/>
    </source>
</evidence>
<accession>A0ABD0JMQ2</accession>
<dbReference type="PROSITE" id="PS01078">
    <property type="entry name" value="MOCF_BIOSYNTHESIS_1"/>
    <property type="match status" value="1"/>
</dbReference>
<dbReference type="InterPro" id="IPR036425">
    <property type="entry name" value="MoaB/Mog-like_dom_sf"/>
</dbReference>
<sequence>MAASGRLGSPRGNSEAPPVRAGILTVSDSCYQGTATDRSGENLKRLLESGELFPAQVVAKDIVPDEIEEIKKKLCIWSDNLKLDLVLTTGGTGFSPRDVTPEATKSIVEREAIGMTVAMLSASLHITPLAMLSRPTCGTRGHTLIINLPGSSKGSEECVRVACRGIPHAIDLLRGAHGNVKLTHQQLQAQGVTAHSPEHGQQQQEHLLARRHALQEGQAPHPPGTPTHSHSHHHGHAHHHGNHAHSEVPTSLVSKRARESPYPMVTVDQAVSTVLEETPILSIVTVHLADALGYYLAEDVHASDPLPPFPASIKDGYAVVVADGRGVRKVMGESSAGDMSMKPRQAVAGEVTVVSQRKVKYGGVSHNGGG</sequence>
<dbReference type="Gene3D" id="2.170.190.11">
    <property type="entry name" value="Molybdopterin biosynthesis moea protein, domain 3"/>
    <property type="match status" value="1"/>
</dbReference>
<evidence type="ECO:0000256" key="6">
    <source>
        <dbReference type="ARBA" id="ARBA00022679"/>
    </source>
</evidence>
<feature type="non-terminal residue" evidence="12">
    <location>
        <position position="370"/>
    </location>
</feature>
<dbReference type="Pfam" id="PF00994">
    <property type="entry name" value="MoCF_biosynth"/>
    <property type="match status" value="1"/>
</dbReference>
<dbReference type="InterPro" id="IPR008284">
    <property type="entry name" value="MoCF_biosynth_CS"/>
</dbReference>
<dbReference type="CDD" id="cd00886">
    <property type="entry name" value="MogA_MoaB"/>
    <property type="match status" value="1"/>
</dbReference>
<dbReference type="InterPro" id="IPR051920">
    <property type="entry name" value="MPT_Adenylyltrnsfr/MoaC-Rel"/>
</dbReference>
<feature type="compositionally biased region" description="Polar residues" evidence="10">
    <location>
        <begin position="186"/>
        <end position="205"/>
    </location>
</feature>
<keyword evidence="5" id="KW-0500">Molybdenum</keyword>
<dbReference type="PANTHER" id="PTHR43764:SF1">
    <property type="entry name" value="MOLYBDOPTERIN MOLYBDOTRANSFERASE"/>
    <property type="match status" value="1"/>
</dbReference>
<evidence type="ECO:0000313" key="13">
    <source>
        <dbReference type="Proteomes" id="UP001519460"/>
    </source>
</evidence>
<dbReference type="Gene3D" id="3.40.980.10">
    <property type="entry name" value="MoaB/Mog-like domain"/>
    <property type="match status" value="1"/>
</dbReference>
<protein>
    <recommendedName>
        <fullName evidence="11">MoaB/Mog domain-containing protein</fullName>
    </recommendedName>
</protein>
<dbReference type="Gene3D" id="3.90.105.10">
    <property type="entry name" value="Molybdopterin biosynthesis moea protein, domain 2"/>
    <property type="match status" value="1"/>
</dbReference>
<evidence type="ECO:0000256" key="2">
    <source>
        <dbReference type="ARBA" id="ARBA00005046"/>
    </source>
</evidence>
<keyword evidence="7" id="KW-0479">Metal-binding</keyword>
<feature type="region of interest" description="Disordered" evidence="10">
    <location>
        <begin position="186"/>
        <end position="259"/>
    </location>
</feature>
<comment type="caution">
    <text evidence="12">The sequence shown here is derived from an EMBL/GenBank/DDBJ whole genome shotgun (WGS) entry which is preliminary data.</text>
</comment>
<gene>
    <name evidence="12" type="ORF">BaRGS_00032502</name>
</gene>
<dbReference type="NCBIfam" id="TIGR00177">
    <property type="entry name" value="molyb_syn"/>
    <property type="match status" value="1"/>
</dbReference>
<comment type="similarity">
    <text evidence="3">In the N-terminal section; belongs to the MoaB/Mog family.</text>
</comment>
<keyword evidence="13" id="KW-1185">Reference proteome</keyword>
<dbReference type="Pfam" id="PF03453">
    <property type="entry name" value="MoeA_N"/>
    <property type="match status" value="1"/>
</dbReference>
<evidence type="ECO:0000256" key="7">
    <source>
        <dbReference type="ARBA" id="ARBA00022723"/>
    </source>
</evidence>
<evidence type="ECO:0000259" key="11">
    <source>
        <dbReference type="SMART" id="SM00852"/>
    </source>
</evidence>
<comment type="similarity">
    <text evidence="4">In the C-terminal section; belongs to the MoeA family.</text>
</comment>
<reference evidence="12 13" key="1">
    <citation type="journal article" date="2023" name="Sci. Data">
        <title>Genome assembly of the Korean intertidal mud-creeper Batillaria attramentaria.</title>
        <authorList>
            <person name="Patra A.K."/>
            <person name="Ho P.T."/>
            <person name="Jun S."/>
            <person name="Lee S.J."/>
            <person name="Kim Y."/>
            <person name="Won Y.J."/>
        </authorList>
    </citation>
    <scope>NUCLEOTIDE SEQUENCE [LARGE SCALE GENOMIC DNA]</scope>
    <source>
        <strain evidence="12">Wonlab-2016</strain>
    </source>
</reference>
<dbReference type="GO" id="GO:0016740">
    <property type="term" value="F:transferase activity"/>
    <property type="evidence" value="ECO:0007669"/>
    <property type="project" value="UniProtKB-KW"/>
</dbReference>
<comment type="cofactor">
    <cofactor evidence="1">
        <name>Mg(2+)</name>
        <dbReference type="ChEBI" id="CHEBI:18420"/>
    </cofactor>
</comment>
<dbReference type="FunFam" id="3.40.980.10:FF:000002">
    <property type="entry name" value="Molybdopterin molybdenumtransferase"/>
    <property type="match status" value="1"/>
</dbReference>
<dbReference type="GO" id="GO:0046872">
    <property type="term" value="F:metal ion binding"/>
    <property type="evidence" value="ECO:0007669"/>
    <property type="project" value="UniProtKB-KW"/>
</dbReference>
<keyword evidence="9" id="KW-0501">Molybdenum cofactor biosynthesis</keyword>
<evidence type="ECO:0000256" key="5">
    <source>
        <dbReference type="ARBA" id="ARBA00022505"/>
    </source>
</evidence>
<dbReference type="AlphaFoldDB" id="A0ABD0JMQ2"/>
<evidence type="ECO:0000256" key="4">
    <source>
        <dbReference type="ARBA" id="ARBA00008339"/>
    </source>
</evidence>
<feature type="compositionally biased region" description="Basic residues" evidence="10">
    <location>
        <begin position="229"/>
        <end position="243"/>
    </location>
</feature>
<dbReference type="InterPro" id="IPR005110">
    <property type="entry name" value="MoeA_linker/N"/>
</dbReference>
<dbReference type="Proteomes" id="UP001519460">
    <property type="component" value="Unassembled WGS sequence"/>
</dbReference>
<organism evidence="12 13">
    <name type="scientific">Batillaria attramentaria</name>
    <dbReference type="NCBI Taxonomy" id="370345"/>
    <lineage>
        <taxon>Eukaryota</taxon>
        <taxon>Metazoa</taxon>
        <taxon>Spiralia</taxon>
        <taxon>Lophotrochozoa</taxon>
        <taxon>Mollusca</taxon>
        <taxon>Gastropoda</taxon>
        <taxon>Caenogastropoda</taxon>
        <taxon>Sorbeoconcha</taxon>
        <taxon>Cerithioidea</taxon>
        <taxon>Batillariidae</taxon>
        <taxon>Batillaria</taxon>
    </lineage>
</organism>
<evidence type="ECO:0000256" key="3">
    <source>
        <dbReference type="ARBA" id="ARBA00007589"/>
    </source>
</evidence>
<keyword evidence="8" id="KW-0460">Magnesium</keyword>
<feature type="domain" description="MoaB/Mog" evidence="11">
    <location>
        <begin position="22"/>
        <end position="169"/>
    </location>
</feature>
<dbReference type="SUPFAM" id="SSF63882">
    <property type="entry name" value="MoeA N-terminal region -like"/>
    <property type="match status" value="1"/>
</dbReference>
<dbReference type="GO" id="GO:0006777">
    <property type="term" value="P:Mo-molybdopterin cofactor biosynthetic process"/>
    <property type="evidence" value="ECO:0007669"/>
    <property type="project" value="UniProtKB-KW"/>
</dbReference>
<dbReference type="InterPro" id="IPR036135">
    <property type="entry name" value="MoeA_linker/N_sf"/>
</dbReference>
<dbReference type="SUPFAM" id="SSF53218">
    <property type="entry name" value="Molybdenum cofactor biosynthesis proteins"/>
    <property type="match status" value="1"/>
</dbReference>
<dbReference type="InterPro" id="IPR001453">
    <property type="entry name" value="MoaB/Mog_dom"/>
</dbReference>
<evidence type="ECO:0000256" key="1">
    <source>
        <dbReference type="ARBA" id="ARBA00001946"/>
    </source>
</evidence>
<evidence type="ECO:0000256" key="8">
    <source>
        <dbReference type="ARBA" id="ARBA00022842"/>
    </source>
</evidence>
<dbReference type="SMART" id="SM00852">
    <property type="entry name" value="MoCF_biosynth"/>
    <property type="match status" value="1"/>
</dbReference>
<evidence type="ECO:0000313" key="12">
    <source>
        <dbReference type="EMBL" id="KAK7476226.1"/>
    </source>
</evidence>